<feature type="compositionally biased region" description="Polar residues" evidence="5">
    <location>
        <begin position="306"/>
        <end position="316"/>
    </location>
</feature>
<dbReference type="SMART" id="SM00401">
    <property type="entry name" value="ZnF_GATA"/>
    <property type="match status" value="1"/>
</dbReference>
<dbReference type="InterPro" id="IPR000679">
    <property type="entry name" value="Znf_GATA"/>
</dbReference>
<feature type="compositionally biased region" description="Low complexity" evidence="5">
    <location>
        <begin position="284"/>
        <end position="305"/>
    </location>
</feature>
<dbReference type="CDD" id="cd00202">
    <property type="entry name" value="ZnF_GATA"/>
    <property type="match status" value="1"/>
</dbReference>
<sequence length="406" mass="45341">MFPPHENKKLNYNKSGGNQLNSSIKYSTLNPSIYSNYNNNINNNNNNTNNNYFVPYYSGYPVLTTQQHHVPTPPPPPPPPPPPYYIHFTNDDFYHSRYSTPHHISSNPLYRIPNDFKGSLINDPQLLPRKSTPPPQSLSPLFENKQPTPYPIQSPSTLSPNLNSNIKYLENISLEDNSSSPNISSCSTPPILSPSLRSSLTDQPIPSRSNTPNNSTTSTFSLSPLNSQENLSNLLNDMAIGCREIEVGNSNKTILLSEMLNKAETLVKTIKKLKKTKLNPPTITTIIKKNKSPSTTSTISTPSSPQNTEKSSSSTTIIDKAQFTKYRPRRNRKSNSIIKNSEDISCSQCGSISTPEWRKGPDNKKSLCNACGLYYAKSKKKENELSNQPIKHMSINNLINNNQTDQ</sequence>
<gene>
    <name evidence="7" type="ORF">DLAC_10513</name>
</gene>
<evidence type="ECO:0000256" key="5">
    <source>
        <dbReference type="SAM" id="MobiDB-lite"/>
    </source>
</evidence>
<feature type="region of interest" description="Disordered" evidence="5">
    <location>
        <begin position="121"/>
        <end position="161"/>
    </location>
</feature>
<dbReference type="InterPro" id="IPR051140">
    <property type="entry name" value="GATA_TF"/>
</dbReference>
<evidence type="ECO:0000313" key="8">
    <source>
        <dbReference type="Proteomes" id="UP000076078"/>
    </source>
</evidence>
<comment type="caution">
    <text evidence="7">The sequence shown here is derived from an EMBL/GenBank/DDBJ whole genome shotgun (WGS) entry which is preliminary data.</text>
</comment>
<dbReference type="SUPFAM" id="SSF57716">
    <property type="entry name" value="Glucocorticoid receptor-like (DNA-binding domain)"/>
    <property type="match status" value="1"/>
</dbReference>
<feature type="domain" description="GATA-type" evidence="6">
    <location>
        <begin position="340"/>
        <end position="375"/>
    </location>
</feature>
<dbReference type="PANTHER" id="PTHR45658">
    <property type="entry name" value="GATA TRANSCRIPTION FACTOR"/>
    <property type="match status" value="1"/>
</dbReference>
<keyword evidence="2 4" id="KW-0863">Zinc-finger</keyword>
<evidence type="ECO:0000313" key="7">
    <source>
        <dbReference type="EMBL" id="KYQ88931.1"/>
    </source>
</evidence>
<dbReference type="OMA" id="MFPPHEN"/>
<feature type="region of interest" description="Disordered" evidence="5">
    <location>
        <begin position="178"/>
        <end position="225"/>
    </location>
</feature>
<dbReference type="SUPFAM" id="SSF101447">
    <property type="entry name" value="Formin homology 2 domain (FH2 domain)"/>
    <property type="match status" value="1"/>
</dbReference>
<protein>
    <submittedName>
        <fullName evidence="7">Putative GATA-binding transcription factor</fullName>
    </submittedName>
</protein>
<organism evidence="7 8">
    <name type="scientific">Tieghemostelium lacteum</name>
    <name type="common">Slime mold</name>
    <name type="synonym">Dictyostelium lacteum</name>
    <dbReference type="NCBI Taxonomy" id="361077"/>
    <lineage>
        <taxon>Eukaryota</taxon>
        <taxon>Amoebozoa</taxon>
        <taxon>Evosea</taxon>
        <taxon>Eumycetozoa</taxon>
        <taxon>Dictyostelia</taxon>
        <taxon>Dictyosteliales</taxon>
        <taxon>Raperosteliaceae</taxon>
        <taxon>Tieghemostelium</taxon>
    </lineage>
</organism>
<keyword evidence="8" id="KW-1185">Reference proteome</keyword>
<dbReference type="PROSITE" id="PS00344">
    <property type="entry name" value="GATA_ZN_FINGER_1"/>
    <property type="match status" value="1"/>
</dbReference>
<dbReference type="EMBL" id="LODT01000046">
    <property type="protein sequence ID" value="KYQ88931.1"/>
    <property type="molecule type" value="Genomic_DNA"/>
</dbReference>
<feature type="region of interest" description="Disordered" evidence="5">
    <location>
        <begin position="284"/>
        <end position="316"/>
    </location>
</feature>
<evidence type="ECO:0000259" key="6">
    <source>
        <dbReference type="PROSITE" id="PS50114"/>
    </source>
</evidence>
<dbReference type="OrthoDB" id="2162994at2759"/>
<keyword evidence="1" id="KW-0479">Metal-binding</keyword>
<proteinExistence type="predicted"/>
<evidence type="ECO:0000256" key="2">
    <source>
        <dbReference type="ARBA" id="ARBA00022771"/>
    </source>
</evidence>
<name>A0A151Z4R4_TIELA</name>
<dbReference type="InParanoid" id="A0A151Z4R4"/>
<evidence type="ECO:0000256" key="1">
    <source>
        <dbReference type="ARBA" id="ARBA00022723"/>
    </source>
</evidence>
<dbReference type="PROSITE" id="PS50114">
    <property type="entry name" value="GATA_ZN_FINGER_2"/>
    <property type="match status" value="1"/>
</dbReference>
<dbReference type="InterPro" id="IPR013088">
    <property type="entry name" value="Znf_NHR/GATA"/>
</dbReference>
<dbReference type="Gene3D" id="3.30.50.10">
    <property type="entry name" value="Erythroid Transcription Factor GATA-1, subunit A"/>
    <property type="match status" value="1"/>
</dbReference>
<accession>A0A151Z4R4</accession>
<reference evidence="7 8" key="1">
    <citation type="submission" date="2015-12" db="EMBL/GenBank/DDBJ databases">
        <title>Dictyostelia acquired genes for synthesis and detection of signals that induce cell-type specialization by lateral gene transfer from prokaryotes.</title>
        <authorList>
            <person name="Gloeckner G."/>
            <person name="Schaap P."/>
        </authorList>
    </citation>
    <scope>NUCLEOTIDE SEQUENCE [LARGE SCALE GENOMIC DNA]</scope>
    <source>
        <strain evidence="7 8">TK</strain>
    </source>
</reference>
<evidence type="ECO:0000256" key="4">
    <source>
        <dbReference type="PROSITE-ProRule" id="PRU00094"/>
    </source>
</evidence>
<dbReference type="GO" id="GO:0008270">
    <property type="term" value="F:zinc ion binding"/>
    <property type="evidence" value="ECO:0007669"/>
    <property type="project" value="UniProtKB-KW"/>
</dbReference>
<dbReference type="Proteomes" id="UP000076078">
    <property type="component" value="Unassembled WGS sequence"/>
</dbReference>
<dbReference type="AlphaFoldDB" id="A0A151Z4R4"/>
<keyword evidence="3" id="KW-0862">Zinc</keyword>
<dbReference type="GO" id="GO:0006355">
    <property type="term" value="P:regulation of DNA-templated transcription"/>
    <property type="evidence" value="ECO:0007669"/>
    <property type="project" value="InterPro"/>
</dbReference>
<dbReference type="Pfam" id="PF00320">
    <property type="entry name" value="GATA"/>
    <property type="match status" value="1"/>
</dbReference>
<dbReference type="STRING" id="361077.A0A151Z4R4"/>
<dbReference type="GO" id="GO:0043565">
    <property type="term" value="F:sequence-specific DNA binding"/>
    <property type="evidence" value="ECO:0007669"/>
    <property type="project" value="InterPro"/>
</dbReference>
<evidence type="ECO:0000256" key="3">
    <source>
        <dbReference type="ARBA" id="ARBA00022833"/>
    </source>
</evidence>